<keyword evidence="3" id="KW-1185">Reference proteome</keyword>
<gene>
    <name evidence="2" type="ORF">ACFPBZ_15730</name>
</gene>
<accession>A0ABV9YPT5</accession>
<reference evidence="3" key="1">
    <citation type="journal article" date="2019" name="Int. J. Syst. Evol. Microbiol.">
        <title>The Global Catalogue of Microorganisms (GCM) 10K type strain sequencing project: providing services to taxonomists for standard genome sequencing and annotation.</title>
        <authorList>
            <consortium name="The Broad Institute Genomics Platform"/>
            <consortium name="The Broad Institute Genome Sequencing Center for Infectious Disease"/>
            <person name="Wu L."/>
            <person name="Ma J."/>
        </authorList>
    </citation>
    <scope>NUCLEOTIDE SEQUENCE [LARGE SCALE GENOMIC DNA]</scope>
    <source>
        <strain evidence="3">CGMCC 4.7093</strain>
    </source>
</reference>
<evidence type="ECO:0000313" key="3">
    <source>
        <dbReference type="Proteomes" id="UP001595947"/>
    </source>
</evidence>
<evidence type="ECO:0000256" key="1">
    <source>
        <dbReference type="SAM" id="MobiDB-lite"/>
    </source>
</evidence>
<protein>
    <submittedName>
        <fullName evidence="2">Uncharacterized protein</fullName>
    </submittedName>
</protein>
<proteinExistence type="predicted"/>
<feature type="region of interest" description="Disordered" evidence="1">
    <location>
        <begin position="1"/>
        <end position="67"/>
    </location>
</feature>
<name>A0ABV9YPT5_9PSEU</name>
<organism evidence="2 3">
    <name type="scientific">Actinomycetospora atypica</name>
    <dbReference type="NCBI Taxonomy" id="1290095"/>
    <lineage>
        <taxon>Bacteria</taxon>
        <taxon>Bacillati</taxon>
        <taxon>Actinomycetota</taxon>
        <taxon>Actinomycetes</taxon>
        <taxon>Pseudonocardiales</taxon>
        <taxon>Pseudonocardiaceae</taxon>
        <taxon>Actinomycetospora</taxon>
    </lineage>
</organism>
<sequence>MGRHAAAVDGTMAAPDAGAGQVTAPTRSELTEIGDWRTTGSRARSANARLGMRRPERTAPGSCHASIPPHEIVENLDAPTETLLIADPPAEETDLFSGRPLIAARDGSGKSPRDLWEAASARGRAKAVVGAAVALLAVAFAASPHASSNSSSVSTASTAPVEGSVVGTSAFGCDVLATPTSEKPHLSAADFVCTKNALVEKVCHTDLDYYDTYFTAAGDTVYQGYSGTIYFNWYARNIACSTDGGTHTIAWTGNEFWQMRQDGAVSRSLDSRLENARQGSRLRRHSLRREVRHWRHLT</sequence>
<dbReference type="EMBL" id="JBHSIV010000015">
    <property type="protein sequence ID" value="MFC5063672.1"/>
    <property type="molecule type" value="Genomic_DNA"/>
</dbReference>
<dbReference type="RefSeq" id="WP_378037018.1">
    <property type="nucleotide sequence ID" value="NZ_JBHSIV010000015.1"/>
</dbReference>
<evidence type="ECO:0000313" key="2">
    <source>
        <dbReference type="EMBL" id="MFC5063672.1"/>
    </source>
</evidence>
<comment type="caution">
    <text evidence="2">The sequence shown here is derived from an EMBL/GenBank/DDBJ whole genome shotgun (WGS) entry which is preliminary data.</text>
</comment>
<dbReference type="Proteomes" id="UP001595947">
    <property type="component" value="Unassembled WGS sequence"/>
</dbReference>